<protein>
    <submittedName>
        <fullName evidence="1">Uncharacterized protein</fullName>
    </submittedName>
</protein>
<evidence type="ECO:0000313" key="1">
    <source>
        <dbReference type="EMBL" id="KAK3773363.1"/>
    </source>
</evidence>
<accession>A0AAE0ZPT0</accession>
<gene>
    <name evidence="1" type="ORF">RRG08_023243</name>
</gene>
<organism evidence="1 2">
    <name type="scientific">Elysia crispata</name>
    <name type="common">lettuce slug</name>
    <dbReference type="NCBI Taxonomy" id="231223"/>
    <lineage>
        <taxon>Eukaryota</taxon>
        <taxon>Metazoa</taxon>
        <taxon>Spiralia</taxon>
        <taxon>Lophotrochozoa</taxon>
        <taxon>Mollusca</taxon>
        <taxon>Gastropoda</taxon>
        <taxon>Heterobranchia</taxon>
        <taxon>Euthyneura</taxon>
        <taxon>Panpulmonata</taxon>
        <taxon>Sacoglossa</taxon>
        <taxon>Placobranchoidea</taxon>
        <taxon>Plakobranchidae</taxon>
        <taxon>Elysia</taxon>
    </lineage>
</organism>
<proteinExistence type="predicted"/>
<dbReference type="AlphaFoldDB" id="A0AAE0ZPT0"/>
<reference evidence="1" key="1">
    <citation type="journal article" date="2023" name="G3 (Bethesda)">
        <title>A reference genome for the long-term kleptoplast-retaining sea slug Elysia crispata morphotype clarki.</title>
        <authorList>
            <person name="Eastman K.E."/>
            <person name="Pendleton A.L."/>
            <person name="Shaikh M.A."/>
            <person name="Suttiyut T."/>
            <person name="Ogas R."/>
            <person name="Tomko P."/>
            <person name="Gavelis G."/>
            <person name="Widhalm J.R."/>
            <person name="Wisecaver J.H."/>
        </authorList>
    </citation>
    <scope>NUCLEOTIDE SEQUENCE</scope>
    <source>
        <strain evidence="1">ECLA1</strain>
    </source>
</reference>
<keyword evidence="2" id="KW-1185">Reference proteome</keyword>
<comment type="caution">
    <text evidence="1">The sequence shown here is derived from an EMBL/GenBank/DDBJ whole genome shotgun (WGS) entry which is preliminary data.</text>
</comment>
<dbReference type="EMBL" id="JAWDGP010003545">
    <property type="protein sequence ID" value="KAK3773363.1"/>
    <property type="molecule type" value="Genomic_DNA"/>
</dbReference>
<sequence length="69" mass="7902">MENVFILYHVKCSFQLGDTVESGVYWQMEELSVNIFDDNIVVKAQPNSCTHSKTFFASNWSETALHRTG</sequence>
<dbReference type="Proteomes" id="UP001283361">
    <property type="component" value="Unassembled WGS sequence"/>
</dbReference>
<evidence type="ECO:0000313" key="2">
    <source>
        <dbReference type="Proteomes" id="UP001283361"/>
    </source>
</evidence>
<name>A0AAE0ZPT0_9GAST</name>